<name>A0AAN7XGR5_ELEMC</name>
<feature type="compositionally biased region" description="Polar residues" evidence="1">
    <location>
        <begin position="1"/>
        <end position="20"/>
    </location>
</feature>
<reference evidence="2 3" key="2">
    <citation type="journal article" date="2023" name="Mol. Biol. Evol.">
        <title>Genomics of Secondarily Temperate Adaptation in the Only Non-Antarctic Icefish.</title>
        <authorList>
            <person name="Rivera-Colon A.G."/>
            <person name="Rayamajhi N."/>
            <person name="Minhas B.F."/>
            <person name="Madrigal G."/>
            <person name="Bilyk K.T."/>
            <person name="Yoon V."/>
            <person name="Hune M."/>
            <person name="Gregory S."/>
            <person name="Cheng C.H.C."/>
            <person name="Catchen J.M."/>
        </authorList>
    </citation>
    <scope>NUCLEOTIDE SEQUENCE [LARGE SCALE GENOMIC DNA]</scope>
    <source>
        <strain evidence="2">JMC-PN-2008</strain>
    </source>
</reference>
<gene>
    <name evidence="2" type="ORF">PBY51_021886</name>
</gene>
<keyword evidence="3" id="KW-1185">Reference proteome</keyword>
<proteinExistence type="predicted"/>
<organism evidence="2 3">
    <name type="scientific">Eleginops maclovinus</name>
    <name type="common">Patagonian blennie</name>
    <name type="synonym">Eleginus maclovinus</name>
    <dbReference type="NCBI Taxonomy" id="56733"/>
    <lineage>
        <taxon>Eukaryota</taxon>
        <taxon>Metazoa</taxon>
        <taxon>Chordata</taxon>
        <taxon>Craniata</taxon>
        <taxon>Vertebrata</taxon>
        <taxon>Euteleostomi</taxon>
        <taxon>Actinopterygii</taxon>
        <taxon>Neopterygii</taxon>
        <taxon>Teleostei</taxon>
        <taxon>Neoteleostei</taxon>
        <taxon>Acanthomorphata</taxon>
        <taxon>Eupercaria</taxon>
        <taxon>Perciformes</taxon>
        <taxon>Notothenioidei</taxon>
        <taxon>Eleginopidae</taxon>
        <taxon>Eleginops</taxon>
    </lineage>
</organism>
<feature type="region of interest" description="Disordered" evidence="1">
    <location>
        <begin position="1"/>
        <end position="76"/>
    </location>
</feature>
<dbReference type="AlphaFoldDB" id="A0AAN7XGR5"/>
<feature type="compositionally biased region" description="Basic and acidic residues" evidence="1">
    <location>
        <begin position="25"/>
        <end position="38"/>
    </location>
</feature>
<evidence type="ECO:0000313" key="2">
    <source>
        <dbReference type="EMBL" id="KAK5860406.1"/>
    </source>
</evidence>
<evidence type="ECO:0000313" key="3">
    <source>
        <dbReference type="Proteomes" id="UP001346869"/>
    </source>
</evidence>
<evidence type="ECO:0000256" key="1">
    <source>
        <dbReference type="SAM" id="MobiDB-lite"/>
    </source>
</evidence>
<comment type="caution">
    <text evidence="2">The sequence shown here is derived from an EMBL/GenBank/DDBJ whole genome shotgun (WGS) entry which is preliminary data.</text>
</comment>
<dbReference type="Proteomes" id="UP001346869">
    <property type="component" value="Unassembled WGS sequence"/>
</dbReference>
<dbReference type="EMBL" id="JAUZQC010000014">
    <property type="protein sequence ID" value="KAK5860406.1"/>
    <property type="molecule type" value="Genomic_DNA"/>
</dbReference>
<accession>A0AAN7XGR5</accession>
<reference evidence="2 3" key="1">
    <citation type="journal article" date="2023" name="Genes (Basel)">
        <title>Chromosome-Level Genome Assembly and Circadian Gene Repertoire of the Patagonia Blennie Eleginops maclovinus-The Closest Ancestral Proxy of Antarctic Cryonotothenioids.</title>
        <authorList>
            <person name="Cheng C.C."/>
            <person name="Rivera-Colon A.G."/>
            <person name="Minhas B.F."/>
            <person name="Wilson L."/>
            <person name="Rayamajhi N."/>
            <person name="Vargas-Chacoff L."/>
            <person name="Catchen J.M."/>
        </authorList>
    </citation>
    <scope>NUCLEOTIDE SEQUENCE [LARGE SCALE GENOMIC DNA]</scope>
    <source>
        <tissue evidence="2">Blood</tissue>
    </source>
</reference>
<protein>
    <submittedName>
        <fullName evidence="2">Uncharacterized protein</fullName>
    </submittedName>
</protein>
<sequence length="76" mass="8007">MVEIINVQSSGRQSDSQQLPQPIKGEVKVVLHTGRKEPGLASQQETDPPPPSEGPAAAVSFSKALQCQPSKAKTDA</sequence>
<feature type="compositionally biased region" description="Polar residues" evidence="1">
    <location>
        <begin position="63"/>
        <end position="76"/>
    </location>
</feature>